<evidence type="ECO:0000313" key="1">
    <source>
        <dbReference type="EMBL" id="KAJ1205983.1"/>
    </source>
</evidence>
<dbReference type="Proteomes" id="UP001066276">
    <property type="component" value="Chromosome 1_2"/>
</dbReference>
<accession>A0AAV7VWC7</accession>
<organism evidence="1 2">
    <name type="scientific">Pleurodeles waltl</name>
    <name type="common">Iberian ribbed newt</name>
    <dbReference type="NCBI Taxonomy" id="8319"/>
    <lineage>
        <taxon>Eukaryota</taxon>
        <taxon>Metazoa</taxon>
        <taxon>Chordata</taxon>
        <taxon>Craniata</taxon>
        <taxon>Vertebrata</taxon>
        <taxon>Euteleostomi</taxon>
        <taxon>Amphibia</taxon>
        <taxon>Batrachia</taxon>
        <taxon>Caudata</taxon>
        <taxon>Salamandroidea</taxon>
        <taxon>Salamandridae</taxon>
        <taxon>Pleurodelinae</taxon>
        <taxon>Pleurodeles</taxon>
    </lineage>
</organism>
<gene>
    <name evidence="1" type="ORF">NDU88_001401</name>
</gene>
<dbReference type="EMBL" id="JANPWB010000002">
    <property type="protein sequence ID" value="KAJ1205983.1"/>
    <property type="molecule type" value="Genomic_DNA"/>
</dbReference>
<name>A0AAV7VWC7_PLEWA</name>
<reference evidence="1" key="1">
    <citation type="journal article" date="2022" name="bioRxiv">
        <title>Sequencing and chromosome-scale assembly of the giantPleurodeles waltlgenome.</title>
        <authorList>
            <person name="Brown T."/>
            <person name="Elewa A."/>
            <person name="Iarovenko S."/>
            <person name="Subramanian E."/>
            <person name="Araus A.J."/>
            <person name="Petzold A."/>
            <person name="Susuki M."/>
            <person name="Suzuki K.-i.T."/>
            <person name="Hayashi T."/>
            <person name="Toyoda A."/>
            <person name="Oliveira C."/>
            <person name="Osipova E."/>
            <person name="Leigh N.D."/>
            <person name="Simon A."/>
            <person name="Yun M.H."/>
        </authorList>
    </citation>
    <scope>NUCLEOTIDE SEQUENCE</scope>
    <source>
        <strain evidence="1">20211129_DDA</strain>
        <tissue evidence="1">Liver</tissue>
    </source>
</reference>
<evidence type="ECO:0000313" key="2">
    <source>
        <dbReference type="Proteomes" id="UP001066276"/>
    </source>
</evidence>
<protein>
    <submittedName>
        <fullName evidence="1">Uncharacterized protein</fullName>
    </submittedName>
</protein>
<sequence>MERFPDPQGGGYAACYCVADGEPQRPILAPRVQPSHYTALVRDEYYQTALRHGGLQCLGLAGGLNETTEGHLQACCWTRSRPRSKGLLLLDPAT</sequence>
<keyword evidence="2" id="KW-1185">Reference proteome</keyword>
<dbReference type="AlphaFoldDB" id="A0AAV7VWC7"/>
<comment type="caution">
    <text evidence="1">The sequence shown here is derived from an EMBL/GenBank/DDBJ whole genome shotgun (WGS) entry which is preliminary data.</text>
</comment>
<proteinExistence type="predicted"/>